<dbReference type="Pfam" id="PF10431">
    <property type="entry name" value="ClpB_D2-small"/>
    <property type="match status" value="1"/>
</dbReference>
<dbReference type="InterPro" id="IPR041546">
    <property type="entry name" value="ClpA/ClpB_AAA_lid"/>
</dbReference>
<sequence length="835" mass="94588">MDNSLIYFKEPRFLFTTPERFLIRLVTCSVYILLAVMSLLFLASDIQLLFWLGVFFVLFLVHRALHVRGGELTVLYASRNIKKGKKVNLALLLSRESRLIIELALDKASLIHGNPFLYMLQKLSENKGILEALNRLSITKQVIGGAINEAFEKNKEAYSKEIIFRDIEELIRIAFPIAERHGEHYIEPRVLFRALYDIKNKALEHVFVTLNIEKNDIEGVLVLAAFKKFGRQLLLPRNIQEFSRYQRSHLRHSFMNRAWTARPTRTLDHYGRDLTDLARLHKVGFLIGHEAEYNRVINALSRPYKPSALLVGDPGVGKEAIVHHLAFALAKDHVPAELFDKRLVKLDLGRLVSSGTPQELQERIATILDEIVSAGNVILYIPDIDNLVKTSGVQYMSAADAFLPAVADGRLSVVGATYPKEFRELIEPQTDFVSSFEVIRVPEISEEETKKLLVYESLILEKEFKIMITLRAIYEAVRIAHQYIRSKPLPGSADELLKEALVYSRHRGEKILTPELVVKSAERESNVPIHAISKDEAQKLLNLENKIHTRLIDQEDAVRAVSNALRQYRSGLTRKGSPIASFLFVGPTGVGKTELSKILALIQFGSKDAMIRFDMAEYQEKESIRRFIGSPNGSQGGTLTEAITQKPYGILLLDEFEKTHPDILNLFLAVFDDGRLTDSLHRTVSFENVIIIATSNAHSDFIKSSLEEGRPMSQISDELKKKLTTYFKPELINRFSDIIVFKTLSREHVIQIAKLHLNEVGALLKEARGVELLYDDDVIKKVAELGYDPVFGARPLRKVINNDIKNLLAEKILKNEVVRGGSVRIVVSGDTFRVE</sequence>
<dbReference type="PANTHER" id="PTHR11638">
    <property type="entry name" value="ATP-DEPENDENT CLP PROTEASE"/>
    <property type="match status" value="1"/>
</dbReference>
<evidence type="ECO:0000259" key="6">
    <source>
        <dbReference type="SMART" id="SM00382"/>
    </source>
</evidence>
<dbReference type="InterPro" id="IPR003593">
    <property type="entry name" value="AAA+_ATPase"/>
</dbReference>
<evidence type="ECO:0008006" key="10">
    <source>
        <dbReference type="Google" id="ProtNLM"/>
    </source>
</evidence>
<accession>A0A1G1ZNH0</accession>
<evidence type="ECO:0000256" key="4">
    <source>
        <dbReference type="ARBA" id="ARBA00023186"/>
    </source>
</evidence>
<dbReference type="GO" id="GO:0005737">
    <property type="term" value="C:cytoplasm"/>
    <property type="evidence" value="ECO:0007669"/>
    <property type="project" value="TreeGrafter"/>
</dbReference>
<evidence type="ECO:0000256" key="5">
    <source>
        <dbReference type="SAM" id="Phobius"/>
    </source>
</evidence>
<feature type="domain" description="AAA+ ATPase" evidence="6">
    <location>
        <begin position="304"/>
        <end position="443"/>
    </location>
</feature>
<dbReference type="Pfam" id="PF00004">
    <property type="entry name" value="AAA"/>
    <property type="match status" value="1"/>
</dbReference>
<reference evidence="8 9" key="1">
    <citation type="journal article" date="2016" name="Nat. Commun.">
        <title>Thousands of microbial genomes shed light on interconnected biogeochemical processes in an aquifer system.</title>
        <authorList>
            <person name="Anantharaman K."/>
            <person name="Brown C.T."/>
            <person name="Hug L.A."/>
            <person name="Sharon I."/>
            <person name="Castelle C.J."/>
            <person name="Probst A.J."/>
            <person name="Thomas B.C."/>
            <person name="Singh A."/>
            <person name="Wilkins M.J."/>
            <person name="Karaoz U."/>
            <person name="Brodie E.L."/>
            <person name="Williams K.H."/>
            <person name="Hubbard S.S."/>
            <person name="Banfield J.F."/>
        </authorList>
    </citation>
    <scope>NUCLEOTIDE SEQUENCE [LARGE SCALE GENOMIC DNA]</scope>
</reference>
<dbReference type="AlphaFoldDB" id="A0A1G1ZNH0"/>
<dbReference type="Gene3D" id="3.40.50.300">
    <property type="entry name" value="P-loop containing nucleotide triphosphate hydrolases"/>
    <property type="match status" value="2"/>
</dbReference>
<dbReference type="GO" id="GO:0034605">
    <property type="term" value="P:cellular response to heat"/>
    <property type="evidence" value="ECO:0007669"/>
    <property type="project" value="TreeGrafter"/>
</dbReference>
<dbReference type="PANTHER" id="PTHR11638:SF18">
    <property type="entry name" value="HEAT SHOCK PROTEIN 104"/>
    <property type="match status" value="1"/>
</dbReference>
<keyword evidence="5" id="KW-1133">Transmembrane helix</keyword>
<name>A0A1G1ZNH0_9BACT</name>
<dbReference type="Pfam" id="PF17871">
    <property type="entry name" value="AAA_lid_9"/>
    <property type="match status" value="1"/>
</dbReference>
<evidence type="ECO:0000313" key="8">
    <source>
        <dbReference type="EMBL" id="OGY66124.1"/>
    </source>
</evidence>
<feature type="transmembrane region" description="Helical" evidence="5">
    <location>
        <begin position="21"/>
        <end position="42"/>
    </location>
</feature>
<dbReference type="Proteomes" id="UP000178517">
    <property type="component" value="Unassembled WGS sequence"/>
</dbReference>
<dbReference type="CDD" id="cd00009">
    <property type="entry name" value="AAA"/>
    <property type="match status" value="1"/>
</dbReference>
<dbReference type="SMART" id="SM00382">
    <property type="entry name" value="AAA"/>
    <property type="match status" value="2"/>
</dbReference>
<dbReference type="GO" id="GO:0016887">
    <property type="term" value="F:ATP hydrolysis activity"/>
    <property type="evidence" value="ECO:0007669"/>
    <property type="project" value="InterPro"/>
</dbReference>
<keyword evidence="2" id="KW-0547">Nucleotide-binding</keyword>
<comment type="caution">
    <text evidence="8">The sequence shown here is derived from an EMBL/GenBank/DDBJ whole genome shotgun (WGS) entry which is preliminary data.</text>
</comment>
<dbReference type="PRINTS" id="PR00300">
    <property type="entry name" value="CLPPROTEASEA"/>
</dbReference>
<organism evidence="8 9">
    <name type="scientific">Candidatus Harrisonbacteria bacterium RIFCSPLOWO2_01_FULL_40_28</name>
    <dbReference type="NCBI Taxonomy" id="1798406"/>
    <lineage>
        <taxon>Bacteria</taxon>
        <taxon>Candidatus Harrisoniibacteriota</taxon>
    </lineage>
</organism>
<gene>
    <name evidence="8" type="ORF">A3A04_01030</name>
</gene>
<keyword evidence="3" id="KW-0067">ATP-binding</keyword>
<keyword evidence="1" id="KW-0677">Repeat</keyword>
<evidence type="ECO:0000259" key="7">
    <source>
        <dbReference type="SMART" id="SM01086"/>
    </source>
</evidence>
<evidence type="ECO:0000256" key="3">
    <source>
        <dbReference type="ARBA" id="ARBA00022840"/>
    </source>
</evidence>
<dbReference type="SMART" id="SM01086">
    <property type="entry name" value="ClpB_D2-small"/>
    <property type="match status" value="1"/>
</dbReference>
<dbReference type="Gene3D" id="1.10.8.60">
    <property type="match status" value="1"/>
</dbReference>
<proteinExistence type="predicted"/>
<dbReference type="InterPro" id="IPR027417">
    <property type="entry name" value="P-loop_NTPase"/>
</dbReference>
<keyword evidence="4" id="KW-0143">Chaperone</keyword>
<evidence type="ECO:0000313" key="9">
    <source>
        <dbReference type="Proteomes" id="UP000178517"/>
    </source>
</evidence>
<keyword evidence="5" id="KW-0812">Transmembrane</keyword>
<evidence type="ECO:0000256" key="1">
    <source>
        <dbReference type="ARBA" id="ARBA00022737"/>
    </source>
</evidence>
<dbReference type="STRING" id="1798406.A3A04_01030"/>
<dbReference type="EMBL" id="MHJI01000010">
    <property type="protein sequence ID" value="OGY66124.1"/>
    <property type="molecule type" value="Genomic_DNA"/>
</dbReference>
<feature type="transmembrane region" description="Helical" evidence="5">
    <location>
        <begin position="48"/>
        <end position="65"/>
    </location>
</feature>
<dbReference type="InterPro" id="IPR003959">
    <property type="entry name" value="ATPase_AAA_core"/>
</dbReference>
<dbReference type="InterPro" id="IPR019489">
    <property type="entry name" value="Clp_ATPase_C"/>
</dbReference>
<dbReference type="CDD" id="cd19499">
    <property type="entry name" value="RecA-like_ClpB_Hsp104-like"/>
    <property type="match status" value="1"/>
</dbReference>
<dbReference type="GO" id="GO:0005524">
    <property type="term" value="F:ATP binding"/>
    <property type="evidence" value="ECO:0007669"/>
    <property type="project" value="UniProtKB-KW"/>
</dbReference>
<keyword evidence="5" id="KW-0472">Membrane</keyword>
<protein>
    <recommendedName>
        <fullName evidence="10">Clp R domain-containing protein</fullName>
    </recommendedName>
</protein>
<dbReference type="InterPro" id="IPR050130">
    <property type="entry name" value="ClpA_ClpB"/>
</dbReference>
<dbReference type="Pfam" id="PF07724">
    <property type="entry name" value="AAA_2"/>
    <property type="match status" value="1"/>
</dbReference>
<dbReference type="InterPro" id="IPR001270">
    <property type="entry name" value="ClpA/B"/>
</dbReference>
<dbReference type="SUPFAM" id="SSF52540">
    <property type="entry name" value="P-loop containing nucleoside triphosphate hydrolases"/>
    <property type="match status" value="2"/>
</dbReference>
<feature type="domain" description="Clp ATPase C-terminal" evidence="7">
    <location>
        <begin position="744"/>
        <end position="834"/>
    </location>
</feature>
<evidence type="ECO:0000256" key="2">
    <source>
        <dbReference type="ARBA" id="ARBA00022741"/>
    </source>
</evidence>
<feature type="domain" description="AAA+ ATPase" evidence="6">
    <location>
        <begin position="578"/>
        <end position="745"/>
    </location>
</feature>